<dbReference type="GO" id="GO:0005886">
    <property type="term" value="C:plasma membrane"/>
    <property type="evidence" value="ECO:0007669"/>
    <property type="project" value="TreeGrafter"/>
</dbReference>
<keyword evidence="8 11" id="KW-0472">Membrane</keyword>
<evidence type="ECO:0000256" key="9">
    <source>
        <dbReference type="ARBA" id="ARBA00023201"/>
    </source>
</evidence>
<dbReference type="Pfam" id="PF00999">
    <property type="entry name" value="Na_H_Exchanger"/>
    <property type="match status" value="1"/>
</dbReference>
<evidence type="ECO:0000259" key="12">
    <source>
        <dbReference type="Pfam" id="PF00999"/>
    </source>
</evidence>
<keyword evidence="6" id="KW-0915">Sodium</keyword>
<dbReference type="PANTHER" id="PTHR10110:SF191">
    <property type="entry name" value="SODIUM_HYDROGEN EXCHANGER 8"/>
    <property type="match status" value="1"/>
</dbReference>
<evidence type="ECO:0000256" key="3">
    <source>
        <dbReference type="ARBA" id="ARBA00022449"/>
    </source>
</evidence>
<gene>
    <name evidence="13" type="ORF">ElyMa_004011300</name>
</gene>
<name>A0AAV4G0Z5_9GAST</name>
<evidence type="ECO:0000256" key="5">
    <source>
        <dbReference type="ARBA" id="ARBA00022989"/>
    </source>
</evidence>
<keyword evidence="4 11" id="KW-0812">Transmembrane</keyword>
<dbReference type="GO" id="GO:0015386">
    <property type="term" value="F:potassium:proton antiporter activity"/>
    <property type="evidence" value="ECO:0007669"/>
    <property type="project" value="TreeGrafter"/>
</dbReference>
<feature type="transmembrane region" description="Helical" evidence="11">
    <location>
        <begin position="43"/>
        <end position="62"/>
    </location>
</feature>
<comment type="caution">
    <text evidence="13">The sequence shown here is derived from an EMBL/GenBank/DDBJ whole genome shotgun (WGS) entry which is preliminary data.</text>
</comment>
<evidence type="ECO:0000313" key="14">
    <source>
        <dbReference type="Proteomes" id="UP000762676"/>
    </source>
</evidence>
<dbReference type="PANTHER" id="PTHR10110">
    <property type="entry name" value="SODIUM/HYDROGEN EXCHANGER"/>
    <property type="match status" value="1"/>
</dbReference>
<proteinExistence type="predicted"/>
<keyword evidence="5 11" id="KW-1133">Transmembrane helix</keyword>
<dbReference type="GO" id="GO:0051453">
    <property type="term" value="P:regulation of intracellular pH"/>
    <property type="evidence" value="ECO:0007669"/>
    <property type="project" value="TreeGrafter"/>
</dbReference>
<dbReference type="Gene3D" id="6.10.140.1330">
    <property type="match status" value="1"/>
</dbReference>
<feature type="domain" description="Cation/H+ exchanger transmembrane" evidence="12">
    <location>
        <begin position="165"/>
        <end position="220"/>
    </location>
</feature>
<evidence type="ECO:0000256" key="1">
    <source>
        <dbReference type="ARBA" id="ARBA00004127"/>
    </source>
</evidence>
<evidence type="ECO:0000256" key="2">
    <source>
        <dbReference type="ARBA" id="ARBA00022448"/>
    </source>
</evidence>
<dbReference type="EMBL" id="BMAT01008157">
    <property type="protein sequence ID" value="GFR79084.1"/>
    <property type="molecule type" value="Genomic_DNA"/>
</dbReference>
<keyword evidence="3" id="KW-0050">Antiport</keyword>
<feature type="transmembrane region" description="Helical" evidence="11">
    <location>
        <begin position="105"/>
        <end position="124"/>
    </location>
</feature>
<dbReference type="InterPro" id="IPR018422">
    <property type="entry name" value="Cation/H_exchanger_CPA1"/>
</dbReference>
<evidence type="ECO:0000256" key="6">
    <source>
        <dbReference type="ARBA" id="ARBA00023053"/>
    </source>
</evidence>
<protein>
    <submittedName>
        <fullName evidence="13">Sodium/hydrogen exchanger</fullName>
    </submittedName>
</protein>
<keyword evidence="14" id="KW-1185">Reference proteome</keyword>
<evidence type="ECO:0000313" key="13">
    <source>
        <dbReference type="EMBL" id="GFR79084.1"/>
    </source>
</evidence>
<dbReference type="Proteomes" id="UP000762676">
    <property type="component" value="Unassembled WGS sequence"/>
</dbReference>
<organism evidence="13 14">
    <name type="scientific">Elysia marginata</name>
    <dbReference type="NCBI Taxonomy" id="1093978"/>
    <lineage>
        <taxon>Eukaryota</taxon>
        <taxon>Metazoa</taxon>
        <taxon>Spiralia</taxon>
        <taxon>Lophotrochozoa</taxon>
        <taxon>Mollusca</taxon>
        <taxon>Gastropoda</taxon>
        <taxon>Heterobranchia</taxon>
        <taxon>Euthyneura</taxon>
        <taxon>Panpulmonata</taxon>
        <taxon>Sacoglossa</taxon>
        <taxon>Placobranchoidea</taxon>
        <taxon>Plakobranchidae</taxon>
        <taxon>Elysia</taxon>
    </lineage>
</organism>
<evidence type="ECO:0000256" key="10">
    <source>
        <dbReference type="SAM" id="MobiDB-lite"/>
    </source>
</evidence>
<evidence type="ECO:0000256" key="4">
    <source>
        <dbReference type="ARBA" id="ARBA00022692"/>
    </source>
</evidence>
<keyword evidence="2" id="KW-0813">Transport</keyword>
<evidence type="ECO:0000256" key="7">
    <source>
        <dbReference type="ARBA" id="ARBA00023065"/>
    </source>
</evidence>
<dbReference type="GO" id="GO:0015385">
    <property type="term" value="F:sodium:proton antiporter activity"/>
    <property type="evidence" value="ECO:0007669"/>
    <property type="project" value="InterPro"/>
</dbReference>
<sequence length="221" mass="24738">MEQLAFAVLATLSEHVVALWRSRRLRLLIHEVQSLPRRRKIQLIFLLTSFLLSVVYVLHSGVNQSTPVNRSELAKADQTPVTENVEEEKPAELPPKGAAEEEHHSSLTIFFILLVVGAFIGLFLKLFKFGNWKNEEAFPPTVFFIVLLPPIIFEGGYNLHKAEVVFQFDLVESFAFGSLISAVDPVATLAIFQALDVDPILYMLVFGESMLNDAVSIVLTT</sequence>
<comment type="subcellular location">
    <subcellularLocation>
        <location evidence="1">Endomembrane system</location>
        <topology evidence="1">Multi-pass membrane protein</topology>
    </subcellularLocation>
</comment>
<dbReference type="GO" id="GO:0098719">
    <property type="term" value="P:sodium ion import across plasma membrane"/>
    <property type="evidence" value="ECO:0007669"/>
    <property type="project" value="TreeGrafter"/>
</dbReference>
<keyword evidence="7" id="KW-0406">Ion transport</keyword>
<dbReference type="AlphaFoldDB" id="A0AAV4G0Z5"/>
<dbReference type="InterPro" id="IPR006153">
    <property type="entry name" value="Cation/H_exchanger_TM"/>
</dbReference>
<reference evidence="13 14" key="1">
    <citation type="journal article" date="2021" name="Elife">
        <title>Chloroplast acquisition without the gene transfer in kleptoplastic sea slugs, Plakobranchus ocellatus.</title>
        <authorList>
            <person name="Maeda T."/>
            <person name="Takahashi S."/>
            <person name="Yoshida T."/>
            <person name="Shimamura S."/>
            <person name="Takaki Y."/>
            <person name="Nagai Y."/>
            <person name="Toyoda A."/>
            <person name="Suzuki Y."/>
            <person name="Arimoto A."/>
            <person name="Ishii H."/>
            <person name="Satoh N."/>
            <person name="Nishiyama T."/>
            <person name="Hasebe M."/>
            <person name="Maruyama T."/>
            <person name="Minagawa J."/>
            <person name="Obokata J."/>
            <person name="Shigenobu S."/>
        </authorList>
    </citation>
    <scope>NUCLEOTIDE SEQUENCE [LARGE SCALE GENOMIC DNA]</scope>
</reference>
<evidence type="ECO:0000256" key="8">
    <source>
        <dbReference type="ARBA" id="ARBA00023136"/>
    </source>
</evidence>
<feature type="region of interest" description="Disordered" evidence="10">
    <location>
        <begin position="73"/>
        <end position="97"/>
    </location>
</feature>
<keyword evidence="9" id="KW-0739">Sodium transport</keyword>
<dbReference type="GO" id="GO:0012505">
    <property type="term" value="C:endomembrane system"/>
    <property type="evidence" value="ECO:0007669"/>
    <property type="project" value="UniProtKB-SubCell"/>
</dbReference>
<evidence type="ECO:0000256" key="11">
    <source>
        <dbReference type="SAM" id="Phobius"/>
    </source>
</evidence>
<accession>A0AAV4G0Z5</accession>